<feature type="binding site" evidence="16">
    <location>
        <position position="21"/>
    </location>
    <ligand>
        <name>Mg(2+)</name>
        <dbReference type="ChEBI" id="CHEBI:18420"/>
        <label>2</label>
    </ligand>
</feature>
<evidence type="ECO:0000256" key="2">
    <source>
        <dbReference type="ARBA" id="ARBA00004651"/>
    </source>
</evidence>
<dbReference type="Pfam" id="PF07670">
    <property type="entry name" value="Gate"/>
    <property type="match status" value="2"/>
</dbReference>
<dbReference type="NCBIfam" id="TIGR00437">
    <property type="entry name" value="feoB"/>
    <property type="match status" value="1"/>
</dbReference>
<evidence type="ECO:0000256" key="5">
    <source>
        <dbReference type="ARBA" id="ARBA00022496"/>
    </source>
</evidence>
<dbReference type="SUPFAM" id="SSF52540">
    <property type="entry name" value="P-loop containing nucleoside triphosphate hydrolases"/>
    <property type="match status" value="1"/>
</dbReference>
<gene>
    <name evidence="19" type="ORF">AMD01_17180</name>
</gene>
<dbReference type="InterPro" id="IPR011640">
    <property type="entry name" value="Fe2_transport_prot_B_C"/>
</dbReference>
<dbReference type="Proteomes" id="UP000037558">
    <property type="component" value="Unassembled WGS sequence"/>
</dbReference>
<keyword evidence="20" id="KW-1185">Reference proteome</keyword>
<feature type="transmembrane region" description="Helical" evidence="17">
    <location>
        <begin position="606"/>
        <end position="625"/>
    </location>
</feature>
<keyword evidence="4" id="KW-1003">Cell membrane</keyword>
<evidence type="ECO:0000256" key="16">
    <source>
        <dbReference type="PIRSR" id="PIRSR603373-2"/>
    </source>
</evidence>
<feature type="binding site" evidence="15">
    <location>
        <begin position="51"/>
        <end position="54"/>
    </location>
    <ligand>
        <name>GTP</name>
        <dbReference type="ChEBI" id="CHEBI:37565"/>
        <label>1</label>
    </ligand>
</feature>
<dbReference type="InterPro" id="IPR030389">
    <property type="entry name" value="G_FEOB_dom"/>
</dbReference>
<dbReference type="Pfam" id="PF17910">
    <property type="entry name" value="FeoB_Cyto"/>
    <property type="match status" value="1"/>
</dbReference>
<feature type="transmembrane region" description="Helical" evidence="17">
    <location>
        <begin position="449"/>
        <end position="473"/>
    </location>
</feature>
<dbReference type="GO" id="GO:0046872">
    <property type="term" value="F:metal ion binding"/>
    <property type="evidence" value="ECO:0007669"/>
    <property type="project" value="UniProtKB-KW"/>
</dbReference>
<feature type="binding site" evidence="16">
    <location>
        <position position="18"/>
    </location>
    <ligand>
        <name>Mg(2+)</name>
        <dbReference type="ChEBI" id="CHEBI:18420"/>
        <label>2</label>
    </ligand>
</feature>
<feature type="transmembrane region" description="Helical" evidence="17">
    <location>
        <begin position="339"/>
        <end position="363"/>
    </location>
</feature>
<evidence type="ECO:0000256" key="1">
    <source>
        <dbReference type="ARBA" id="ARBA00003926"/>
    </source>
</evidence>
<evidence type="ECO:0000256" key="7">
    <source>
        <dbReference type="ARBA" id="ARBA00022741"/>
    </source>
</evidence>
<keyword evidence="9 17" id="KW-0408">Iron</keyword>
<keyword evidence="16" id="KW-0460">Magnesium</keyword>
<dbReference type="PANTHER" id="PTHR43185:SF1">
    <property type="entry name" value="FE(2+) TRANSPORTER FEOB"/>
    <property type="match status" value="1"/>
</dbReference>
<evidence type="ECO:0000256" key="8">
    <source>
        <dbReference type="ARBA" id="ARBA00022989"/>
    </source>
</evidence>
<accession>A0A0M0KVN0</accession>
<comment type="function">
    <text evidence="1 17">Probable transporter of a GTP-driven Fe(2+) uptake system.</text>
</comment>
<sequence>MQAALFGNPNTGKTSLFNQLTGSYEYVGNWSGVTIEKKVGMLKSTGQPLVDLPGIYSLNPLTKDEEVATNFLLEESFSYILNIVNASHLERNLHLTIELLEFGKPLIMVLNMVDLAKRQGVELDTDVLETRLQTKVFTAVARKGVGCEEINQYLASYTPKAHSFFLPYDQLIEEHIERAQEIMIDQPSSFSRWLSLQYFSNNESVELYIESRYPELASIRQSAFEQITEQGTFLADLIHHNRQQFIEQLLQEATLKPVEKKVLPLTEYIDRVATHKVLGIPFFLLVLFLIFKLTFDWLGTPISDQLDAFFAGPLSNWADSLLNAINATDFIRAVVTQGIIAGVGGVLVFVPQIFILFFFISLIEDSGYMARVALVMDRLMESIGLNGKAFIPLIIGFGCNVPGIMAARTVEQPKERLITILLTPLMSCSARLSVYSLFVAAFFKDHQAAIVLSLYVLGIVVAIILAKLFSWVLKNEGSYFVMEMPPYNIPQWKQLLRSTWDKGKGFVRKAGTFIFGGSVFIWLLSYLGPHGANVPIDESFMAIVSGVFAPIFSPLGFGTWQAASALITGFLAKEVVVSTMNILYFVPDGQSLQTLLPHFFTPLSAYSFLVFILLYTPCLATVAVIQKETGSKKWTAFSIVYALIVAYILSLAVYQIGRLVGLGG</sequence>
<evidence type="ECO:0000256" key="9">
    <source>
        <dbReference type="ARBA" id="ARBA00023004"/>
    </source>
</evidence>
<dbReference type="Gene3D" id="3.40.50.300">
    <property type="entry name" value="P-loop containing nucleotide triphosphate hydrolases"/>
    <property type="match status" value="1"/>
</dbReference>
<feature type="binding site" evidence="15">
    <location>
        <begin position="111"/>
        <end position="114"/>
    </location>
    <ligand>
        <name>GTP</name>
        <dbReference type="ChEBI" id="CHEBI:37565"/>
        <label>1</label>
    </ligand>
</feature>
<keyword evidence="10" id="KW-0406">Ion transport</keyword>
<keyword evidence="16" id="KW-0479">Metal-binding</keyword>
<dbReference type="CDD" id="cd01879">
    <property type="entry name" value="FeoB"/>
    <property type="match status" value="1"/>
</dbReference>
<organism evidence="19 20">
    <name type="scientific">Priestia koreensis</name>
    <dbReference type="NCBI Taxonomy" id="284581"/>
    <lineage>
        <taxon>Bacteria</taxon>
        <taxon>Bacillati</taxon>
        <taxon>Bacillota</taxon>
        <taxon>Bacilli</taxon>
        <taxon>Bacillales</taxon>
        <taxon>Bacillaceae</taxon>
        <taxon>Priestia</taxon>
    </lineage>
</organism>
<dbReference type="PANTHER" id="PTHR43185">
    <property type="entry name" value="FERROUS IRON TRANSPORT PROTEIN B"/>
    <property type="match status" value="1"/>
</dbReference>
<evidence type="ECO:0000256" key="17">
    <source>
        <dbReference type="RuleBase" id="RU362098"/>
    </source>
</evidence>
<evidence type="ECO:0000256" key="3">
    <source>
        <dbReference type="ARBA" id="ARBA00022448"/>
    </source>
</evidence>
<feature type="binding site" evidence="16">
    <location>
        <position position="22"/>
    </location>
    <ligand>
        <name>Mg(2+)</name>
        <dbReference type="ChEBI" id="CHEBI:18420"/>
        <label>1</label>
    </ligand>
</feature>
<feature type="transmembrane region" description="Helical" evidence="17">
    <location>
        <begin position="383"/>
        <end position="405"/>
    </location>
</feature>
<dbReference type="PROSITE" id="PS51711">
    <property type="entry name" value="G_FEOB"/>
    <property type="match status" value="1"/>
</dbReference>
<feature type="transmembrane region" description="Helical" evidence="17">
    <location>
        <begin position="277"/>
        <end position="295"/>
    </location>
</feature>
<keyword evidence="3 17" id="KW-0813">Transport</keyword>
<evidence type="ECO:0000256" key="10">
    <source>
        <dbReference type="ARBA" id="ARBA00023065"/>
    </source>
</evidence>
<keyword evidence="12 17" id="KW-0472">Membrane</keyword>
<keyword evidence="11 15" id="KW-0342">GTP-binding</keyword>
<evidence type="ECO:0000256" key="12">
    <source>
        <dbReference type="ARBA" id="ARBA00023136"/>
    </source>
</evidence>
<dbReference type="InterPro" id="IPR003373">
    <property type="entry name" value="Fe2_transport_prot-B"/>
</dbReference>
<evidence type="ECO:0000256" key="13">
    <source>
        <dbReference type="ARBA" id="ARBA00031200"/>
    </source>
</evidence>
<dbReference type="PATRIC" id="fig|284581.3.peg.2943"/>
<comment type="caution">
    <text evidence="19">The sequence shown here is derived from an EMBL/GenBank/DDBJ whole genome shotgun (WGS) entry which is preliminary data.</text>
</comment>
<keyword evidence="5 17" id="KW-0410">Iron transport</keyword>
<name>A0A0M0KVN0_9BACI</name>
<keyword evidence="8 17" id="KW-1133">Transmembrane helix</keyword>
<feature type="transmembrane region" description="Helical" evidence="17">
    <location>
        <begin position="637"/>
        <end position="657"/>
    </location>
</feature>
<reference evidence="20" key="1">
    <citation type="submission" date="2015-08" db="EMBL/GenBank/DDBJ databases">
        <title>Fjat-14210 dsm16467.</title>
        <authorList>
            <person name="Liu B."/>
            <person name="Wang J."/>
            <person name="Zhu Y."/>
            <person name="Liu G."/>
            <person name="Chen Q."/>
            <person name="Chen Z."/>
            <person name="Lan J."/>
            <person name="Che J."/>
            <person name="Ge C."/>
            <person name="Shi H."/>
            <person name="Pan Z."/>
            <person name="Liu X."/>
        </authorList>
    </citation>
    <scope>NUCLEOTIDE SEQUENCE [LARGE SCALE GENOMIC DNA]</scope>
    <source>
        <strain evidence="20">DSM 16467</strain>
    </source>
</reference>
<feature type="domain" description="FeoB-type G" evidence="18">
    <location>
        <begin position="1"/>
        <end position="160"/>
    </location>
</feature>
<proteinExistence type="inferred from homology"/>
<evidence type="ECO:0000313" key="20">
    <source>
        <dbReference type="Proteomes" id="UP000037558"/>
    </source>
</evidence>
<keyword evidence="6 17" id="KW-0812">Transmembrane</keyword>
<evidence type="ECO:0000256" key="11">
    <source>
        <dbReference type="ARBA" id="ARBA00023134"/>
    </source>
</evidence>
<feature type="transmembrane region" description="Helical" evidence="17">
    <location>
        <begin position="539"/>
        <end position="558"/>
    </location>
</feature>
<dbReference type="InterPro" id="IPR011642">
    <property type="entry name" value="Gate_dom"/>
</dbReference>
<dbReference type="STRING" id="284581.AMD01_17180"/>
<feature type="transmembrane region" description="Helical" evidence="17">
    <location>
        <begin position="417"/>
        <end position="443"/>
    </location>
</feature>
<comment type="similarity">
    <text evidence="17">Belongs to the TRAFAC class TrmE-Era-EngA-EngB-Septin-like GTPase superfamily. FeoB GTPase (TC 9.A.8) family.</text>
</comment>
<feature type="binding site" evidence="15">
    <location>
        <begin position="32"/>
        <end position="36"/>
    </location>
    <ligand>
        <name>GTP</name>
        <dbReference type="ChEBI" id="CHEBI:37565"/>
        <label>1</label>
    </ligand>
</feature>
<dbReference type="Pfam" id="PF02421">
    <property type="entry name" value="FeoB_N"/>
    <property type="match status" value="1"/>
</dbReference>
<feature type="transmembrane region" description="Helical" evidence="17">
    <location>
        <begin position="506"/>
        <end position="527"/>
    </location>
</feature>
<dbReference type="InterPro" id="IPR027417">
    <property type="entry name" value="P-loop_NTPase"/>
</dbReference>
<dbReference type="RefSeq" id="WP_053402673.1">
    <property type="nucleotide sequence ID" value="NZ_LILC01000023.1"/>
</dbReference>
<evidence type="ECO:0000256" key="4">
    <source>
        <dbReference type="ARBA" id="ARBA00022475"/>
    </source>
</evidence>
<dbReference type="OrthoDB" id="9809127at2"/>
<keyword evidence="7 15" id="KW-0547">Nucleotide-binding</keyword>
<evidence type="ECO:0000259" key="18">
    <source>
        <dbReference type="PROSITE" id="PS51711"/>
    </source>
</evidence>
<dbReference type="GO" id="GO:0005525">
    <property type="term" value="F:GTP binding"/>
    <property type="evidence" value="ECO:0007669"/>
    <property type="project" value="UniProtKB-KW"/>
</dbReference>
<dbReference type="Pfam" id="PF07664">
    <property type="entry name" value="FeoB_C"/>
    <property type="match status" value="1"/>
</dbReference>
<evidence type="ECO:0000256" key="14">
    <source>
        <dbReference type="NCBIfam" id="TIGR00437"/>
    </source>
</evidence>
<dbReference type="GO" id="GO:0015093">
    <property type="term" value="F:ferrous iron transmembrane transporter activity"/>
    <property type="evidence" value="ECO:0007669"/>
    <property type="project" value="UniProtKB-UniRule"/>
</dbReference>
<dbReference type="AlphaFoldDB" id="A0A0M0KVN0"/>
<evidence type="ECO:0000313" key="19">
    <source>
        <dbReference type="EMBL" id="KOO42874.1"/>
    </source>
</evidence>
<comment type="subcellular location">
    <subcellularLocation>
        <location evidence="2 17">Cell membrane</location>
        <topology evidence="2 17">Multi-pass membrane protein</topology>
    </subcellularLocation>
</comment>
<dbReference type="GO" id="GO:0005886">
    <property type="term" value="C:plasma membrane"/>
    <property type="evidence" value="ECO:0007669"/>
    <property type="project" value="UniProtKB-SubCell"/>
</dbReference>
<dbReference type="InterPro" id="IPR041069">
    <property type="entry name" value="FeoB_Cyto"/>
</dbReference>
<feature type="binding site" evidence="15">
    <location>
        <begin position="7"/>
        <end position="14"/>
    </location>
    <ligand>
        <name>GTP</name>
        <dbReference type="ChEBI" id="CHEBI:37565"/>
        <label>1</label>
    </ligand>
</feature>
<protein>
    <recommendedName>
        <fullName evidence="13 14">Ferrous iron transport protein B</fullName>
    </recommendedName>
</protein>
<evidence type="ECO:0000256" key="6">
    <source>
        <dbReference type="ARBA" id="ARBA00022692"/>
    </source>
</evidence>
<evidence type="ECO:0000256" key="15">
    <source>
        <dbReference type="PIRSR" id="PIRSR603373-1"/>
    </source>
</evidence>
<dbReference type="EMBL" id="LILC01000023">
    <property type="protein sequence ID" value="KOO42874.1"/>
    <property type="molecule type" value="Genomic_DNA"/>
</dbReference>
<dbReference type="InterPro" id="IPR050860">
    <property type="entry name" value="FeoB_GTPase"/>
</dbReference>